<dbReference type="AlphaFoldDB" id="A0A5C6RJK8"/>
<gene>
    <name evidence="2" type="ORF">FRY97_13570</name>
</gene>
<protein>
    <recommendedName>
        <fullName evidence="4">Outer membrane protein beta-barrel domain-containing protein</fullName>
    </recommendedName>
</protein>
<dbReference type="RefSeq" id="WP_147168090.1">
    <property type="nucleotide sequence ID" value="NZ_VOOR01000028.1"/>
</dbReference>
<proteinExistence type="predicted"/>
<comment type="caution">
    <text evidence="2">The sequence shown here is derived from an EMBL/GenBank/DDBJ whole genome shotgun (WGS) entry which is preliminary data.</text>
</comment>
<dbReference type="Proteomes" id="UP000321580">
    <property type="component" value="Unassembled WGS sequence"/>
</dbReference>
<sequence length="169" mass="18480">MKKLIVLLPVFAVCMLFSGSAEAQDYKTAVGARLGYPLSASLKYVLNDNGSAIEAYVGTRGWGYGRYVSVSAAYQIHKPLDIEGLDGLYYYFGGGATIAFWNYADDFFFDDDYSTTAIGIQGYLGLDYAFDDTPINLTVDWIPTFFVNGYGNGFGGGYGSVGIRYILSR</sequence>
<feature type="chain" id="PRO_5022845191" description="Outer membrane protein beta-barrel domain-containing protein" evidence="1">
    <location>
        <begin position="24"/>
        <end position="169"/>
    </location>
</feature>
<feature type="signal peptide" evidence="1">
    <location>
        <begin position="1"/>
        <end position="23"/>
    </location>
</feature>
<evidence type="ECO:0008006" key="4">
    <source>
        <dbReference type="Google" id="ProtNLM"/>
    </source>
</evidence>
<organism evidence="2 3">
    <name type="scientific">Phaeodactylibacter luteus</name>
    <dbReference type="NCBI Taxonomy" id="1564516"/>
    <lineage>
        <taxon>Bacteria</taxon>
        <taxon>Pseudomonadati</taxon>
        <taxon>Bacteroidota</taxon>
        <taxon>Saprospiria</taxon>
        <taxon>Saprospirales</taxon>
        <taxon>Haliscomenobacteraceae</taxon>
        <taxon>Phaeodactylibacter</taxon>
    </lineage>
</organism>
<evidence type="ECO:0000256" key="1">
    <source>
        <dbReference type="SAM" id="SignalP"/>
    </source>
</evidence>
<name>A0A5C6RJK8_9BACT</name>
<evidence type="ECO:0000313" key="2">
    <source>
        <dbReference type="EMBL" id="TXB62521.1"/>
    </source>
</evidence>
<dbReference type="EMBL" id="VOOR01000028">
    <property type="protein sequence ID" value="TXB62521.1"/>
    <property type="molecule type" value="Genomic_DNA"/>
</dbReference>
<reference evidence="2 3" key="1">
    <citation type="submission" date="2019-08" db="EMBL/GenBank/DDBJ databases">
        <title>Genome of Phaeodactylibacter luteus.</title>
        <authorList>
            <person name="Bowman J.P."/>
        </authorList>
    </citation>
    <scope>NUCLEOTIDE SEQUENCE [LARGE SCALE GENOMIC DNA]</scope>
    <source>
        <strain evidence="2 3">KCTC 42180</strain>
    </source>
</reference>
<accession>A0A5C6RJK8</accession>
<dbReference type="OrthoDB" id="978645at2"/>
<keyword evidence="1" id="KW-0732">Signal</keyword>
<evidence type="ECO:0000313" key="3">
    <source>
        <dbReference type="Proteomes" id="UP000321580"/>
    </source>
</evidence>
<keyword evidence="3" id="KW-1185">Reference proteome</keyword>